<dbReference type="EMBL" id="SMMG02000005">
    <property type="protein sequence ID" value="KAA3474028.1"/>
    <property type="molecule type" value="Genomic_DNA"/>
</dbReference>
<sequence>MHTLFCAFGLDEYSRIKVTHEGTSQVNKCKLGILTLNYATFKMKPEGDIKVMSDIFKIIINEINSYGKTYHNEEVVRKILRSLTKS</sequence>
<evidence type="ECO:0000313" key="1">
    <source>
        <dbReference type="EMBL" id="KAA3474028.1"/>
    </source>
</evidence>
<name>A0A5B6VYP8_9ROSI</name>
<dbReference type="PANTHER" id="PTHR34676:SF8">
    <property type="entry name" value="TRANSMEMBRANE PROTEIN"/>
    <property type="match status" value="1"/>
</dbReference>
<protein>
    <submittedName>
        <fullName evidence="1">UBN2 domain-containing protein</fullName>
    </submittedName>
</protein>
<dbReference type="PANTHER" id="PTHR34676">
    <property type="entry name" value="DUF4219 DOMAIN-CONTAINING PROTEIN-RELATED"/>
    <property type="match status" value="1"/>
</dbReference>
<dbReference type="AlphaFoldDB" id="A0A5B6VYP8"/>
<evidence type="ECO:0000313" key="2">
    <source>
        <dbReference type="Proteomes" id="UP000325315"/>
    </source>
</evidence>
<organism evidence="1 2">
    <name type="scientific">Gossypium australe</name>
    <dbReference type="NCBI Taxonomy" id="47621"/>
    <lineage>
        <taxon>Eukaryota</taxon>
        <taxon>Viridiplantae</taxon>
        <taxon>Streptophyta</taxon>
        <taxon>Embryophyta</taxon>
        <taxon>Tracheophyta</taxon>
        <taxon>Spermatophyta</taxon>
        <taxon>Magnoliopsida</taxon>
        <taxon>eudicotyledons</taxon>
        <taxon>Gunneridae</taxon>
        <taxon>Pentapetalae</taxon>
        <taxon>rosids</taxon>
        <taxon>malvids</taxon>
        <taxon>Malvales</taxon>
        <taxon>Malvaceae</taxon>
        <taxon>Malvoideae</taxon>
        <taxon>Gossypium</taxon>
    </lineage>
</organism>
<reference evidence="2" key="1">
    <citation type="journal article" date="2019" name="Plant Biotechnol. J.">
        <title>Genome sequencing of the Australian wild diploid species Gossypium australe highlights disease resistance and delayed gland morphogenesis.</title>
        <authorList>
            <person name="Cai Y."/>
            <person name="Cai X."/>
            <person name="Wang Q."/>
            <person name="Wang P."/>
            <person name="Zhang Y."/>
            <person name="Cai C."/>
            <person name="Xu Y."/>
            <person name="Wang K."/>
            <person name="Zhou Z."/>
            <person name="Wang C."/>
            <person name="Geng S."/>
            <person name="Li B."/>
            <person name="Dong Q."/>
            <person name="Hou Y."/>
            <person name="Wang H."/>
            <person name="Ai P."/>
            <person name="Liu Z."/>
            <person name="Yi F."/>
            <person name="Sun M."/>
            <person name="An G."/>
            <person name="Cheng J."/>
            <person name="Zhang Y."/>
            <person name="Shi Q."/>
            <person name="Xie Y."/>
            <person name="Shi X."/>
            <person name="Chang Y."/>
            <person name="Huang F."/>
            <person name="Chen Y."/>
            <person name="Hong S."/>
            <person name="Mi L."/>
            <person name="Sun Q."/>
            <person name="Zhang L."/>
            <person name="Zhou B."/>
            <person name="Peng R."/>
            <person name="Zhang X."/>
            <person name="Liu F."/>
        </authorList>
    </citation>
    <scope>NUCLEOTIDE SEQUENCE [LARGE SCALE GENOMIC DNA]</scope>
    <source>
        <strain evidence="2">cv. PA1801</strain>
    </source>
</reference>
<keyword evidence="2" id="KW-1185">Reference proteome</keyword>
<proteinExistence type="predicted"/>
<accession>A0A5B6VYP8</accession>
<dbReference type="Proteomes" id="UP000325315">
    <property type="component" value="Unassembled WGS sequence"/>
</dbReference>
<dbReference type="OrthoDB" id="1214249at2759"/>
<dbReference type="Pfam" id="PF14223">
    <property type="entry name" value="Retrotran_gag_2"/>
    <property type="match status" value="1"/>
</dbReference>
<gene>
    <name evidence="1" type="ORF">EPI10_024361</name>
</gene>
<comment type="caution">
    <text evidence="1">The sequence shown here is derived from an EMBL/GenBank/DDBJ whole genome shotgun (WGS) entry which is preliminary data.</text>
</comment>